<evidence type="ECO:0000259" key="4">
    <source>
        <dbReference type="PROSITE" id="PS50943"/>
    </source>
</evidence>
<dbReference type="Gene3D" id="1.10.260.40">
    <property type="entry name" value="lambda repressor-like DNA-binding domains"/>
    <property type="match status" value="1"/>
</dbReference>
<evidence type="ECO:0000313" key="6">
    <source>
        <dbReference type="Proteomes" id="UP000237925"/>
    </source>
</evidence>
<evidence type="ECO:0000313" key="5">
    <source>
        <dbReference type="EMBL" id="AVO49577.1"/>
    </source>
</evidence>
<dbReference type="InterPro" id="IPR050807">
    <property type="entry name" value="TransReg_Diox_bact_type"/>
</dbReference>
<dbReference type="GO" id="GO:0003700">
    <property type="term" value="F:DNA-binding transcription factor activity"/>
    <property type="evidence" value="ECO:0007669"/>
    <property type="project" value="TreeGrafter"/>
</dbReference>
<dbReference type="EMBL" id="CP027667">
    <property type="protein sequence ID" value="AVO49577.1"/>
    <property type="molecule type" value="Genomic_DNA"/>
</dbReference>
<dbReference type="Pfam" id="PF01381">
    <property type="entry name" value="HTH_3"/>
    <property type="match status" value="1"/>
</dbReference>
<evidence type="ECO:0000256" key="3">
    <source>
        <dbReference type="ARBA" id="ARBA00023163"/>
    </source>
</evidence>
<reference evidence="5 6" key="1">
    <citation type="submission" date="2018-03" db="EMBL/GenBank/DDBJ databases">
        <title>Genome sequencing of Melaminivora sp.</title>
        <authorList>
            <person name="Kim S.-J."/>
            <person name="Heo J."/>
            <person name="Ahn J.-H."/>
            <person name="Kwon S.-W."/>
        </authorList>
    </citation>
    <scope>NUCLEOTIDE SEQUENCE [LARGE SCALE GENOMIC DNA]</scope>
    <source>
        <strain evidence="5 6">SC2-9</strain>
    </source>
</reference>
<dbReference type="InterPro" id="IPR010982">
    <property type="entry name" value="Lambda_DNA-bd_dom_sf"/>
</dbReference>
<dbReference type="SMART" id="SM00530">
    <property type="entry name" value="HTH_XRE"/>
    <property type="match status" value="1"/>
</dbReference>
<name>A0A2R3QD42_9BURK</name>
<dbReference type="AlphaFoldDB" id="A0A2R3QD42"/>
<keyword evidence="1" id="KW-0805">Transcription regulation</keyword>
<dbReference type="GO" id="GO:0003677">
    <property type="term" value="F:DNA binding"/>
    <property type="evidence" value="ECO:0007669"/>
    <property type="project" value="UniProtKB-KW"/>
</dbReference>
<proteinExistence type="predicted"/>
<dbReference type="REBASE" id="247941">
    <property type="entry name" value="C.MspSC29ORF10070P"/>
</dbReference>
<gene>
    <name evidence="5" type="ORF">C6568_10080</name>
</gene>
<dbReference type="KEGG" id="mela:C6568_10080"/>
<dbReference type="SUPFAM" id="SSF47413">
    <property type="entry name" value="lambda repressor-like DNA-binding domains"/>
    <property type="match status" value="1"/>
</dbReference>
<evidence type="ECO:0000256" key="2">
    <source>
        <dbReference type="ARBA" id="ARBA00023125"/>
    </source>
</evidence>
<dbReference type="InterPro" id="IPR001387">
    <property type="entry name" value="Cro/C1-type_HTH"/>
</dbReference>
<dbReference type="GO" id="GO:0005829">
    <property type="term" value="C:cytosol"/>
    <property type="evidence" value="ECO:0007669"/>
    <property type="project" value="TreeGrafter"/>
</dbReference>
<dbReference type="PANTHER" id="PTHR46797">
    <property type="entry name" value="HTH-TYPE TRANSCRIPTIONAL REGULATOR"/>
    <property type="match status" value="1"/>
</dbReference>
<dbReference type="CDD" id="cd00093">
    <property type="entry name" value="HTH_XRE"/>
    <property type="match status" value="1"/>
</dbReference>
<dbReference type="PROSITE" id="PS50943">
    <property type="entry name" value="HTH_CROC1"/>
    <property type="match status" value="1"/>
</dbReference>
<sequence length="88" mass="9828">MVRKSSGSLRAVLAENIRIFRKENELSQEALAEQCGLHRTYIGSVEREERNVTLGTLEVLAATLRVTVPQLLTEREASGSSRREEASE</sequence>
<organism evidence="5 6">
    <name type="scientific">Melaminivora suipulveris</name>
    <dbReference type="NCBI Taxonomy" id="2109913"/>
    <lineage>
        <taxon>Bacteria</taxon>
        <taxon>Pseudomonadati</taxon>
        <taxon>Pseudomonadota</taxon>
        <taxon>Betaproteobacteria</taxon>
        <taxon>Burkholderiales</taxon>
        <taxon>Comamonadaceae</taxon>
        <taxon>Melaminivora</taxon>
    </lineage>
</organism>
<keyword evidence="3" id="KW-0804">Transcription</keyword>
<accession>A0A2R3QD42</accession>
<evidence type="ECO:0000256" key="1">
    <source>
        <dbReference type="ARBA" id="ARBA00023015"/>
    </source>
</evidence>
<keyword evidence="2" id="KW-0238">DNA-binding</keyword>
<keyword evidence="6" id="KW-1185">Reference proteome</keyword>
<feature type="domain" description="HTH cro/C1-type" evidence="4">
    <location>
        <begin position="17"/>
        <end position="71"/>
    </location>
</feature>
<dbReference type="OrthoDB" id="8527856at2"/>
<dbReference type="PANTHER" id="PTHR46797:SF23">
    <property type="entry name" value="HTH-TYPE TRANSCRIPTIONAL REGULATOR SUTR"/>
    <property type="match status" value="1"/>
</dbReference>
<dbReference type="Proteomes" id="UP000237925">
    <property type="component" value="Chromosome"/>
</dbReference>
<protein>
    <submittedName>
        <fullName evidence="5">XRE family transcriptional regulator</fullName>
    </submittedName>
</protein>